<dbReference type="Gene3D" id="3.40.50.280">
    <property type="entry name" value="Cobalamin-binding domain"/>
    <property type="match status" value="1"/>
</dbReference>
<dbReference type="AlphaFoldDB" id="A0A554X081"/>
<dbReference type="InterPro" id="IPR000551">
    <property type="entry name" value="MerR-type_HTH_dom"/>
</dbReference>
<dbReference type="InterPro" id="IPR036724">
    <property type="entry name" value="Cobalamin-bd_sf"/>
</dbReference>
<dbReference type="EMBL" id="VJON01000071">
    <property type="protein sequence ID" value="TSE29230.1"/>
    <property type="molecule type" value="Genomic_DNA"/>
</dbReference>
<dbReference type="SMART" id="SM00422">
    <property type="entry name" value="HTH_MERR"/>
    <property type="match status" value="1"/>
</dbReference>
<evidence type="ECO:0000256" key="2">
    <source>
        <dbReference type="ARBA" id="ARBA00023125"/>
    </source>
</evidence>
<evidence type="ECO:0000259" key="4">
    <source>
        <dbReference type="PROSITE" id="PS50937"/>
    </source>
</evidence>
<dbReference type="Pfam" id="PF13411">
    <property type="entry name" value="MerR_1"/>
    <property type="match status" value="1"/>
</dbReference>
<dbReference type="GO" id="GO:0003677">
    <property type="term" value="F:DNA binding"/>
    <property type="evidence" value="ECO:0007669"/>
    <property type="project" value="UniProtKB-KW"/>
</dbReference>
<dbReference type="InterPro" id="IPR047057">
    <property type="entry name" value="MerR_fam"/>
</dbReference>
<evidence type="ECO:0000256" key="1">
    <source>
        <dbReference type="ARBA" id="ARBA00023015"/>
    </source>
</evidence>
<dbReference type="RefSeq" id="WP_144329433.1">
    <property type="nucleotide sequence ID" value="NZ_VJON01000071.1"/>
</dbReference>
<evidence type="ECO:0000256" key="3">
    <source>
        <dbReference type="ARBA" id="ARBA00023163"/>
    </source>
</evidence>
<evidence type="ECO:0000313" key="7">
    <source>
        <dbReference type="Proteomes" id="UP000318294"/>
    </source>
</evidence>
<dbReference type="Pfam" id="PF02607">
    <property type="entry name" value="B12-binding_2"/>
    <property type="match status" value="1"/>
</dbReference>
<dbReference type="Gene3D" id="1.10.1240.10">
    <property type="entry name" value="Methionine synthase domain"/>
    <property type="match status" value="1"/>
</dbReference>
<dbReference type="GO" id="GO:0046872">
    <property type="term" value="F:metal ion binding"/>
    <property type="evidence" value="ECO:0007669"/>
    <property type="project" value="InterPro"/>
</dbReference>
<dbReference type="PANTHER" id="PTHR30204">
    <property type="entry name" value="REDOX-CYCLING DRUG-SENSING TRANSCRIPTIONAL ACTIVATOR SOXR"/>
    <property type="match status" value="1"/>
</dbReference>
<dbReference type="GO" id="GO:0031419">
    <property type="term" value="F:cobalamin binding"/>
    <property type="evidence" value="ECO:0007669"/>
    <property type="project" value="InterPro"/>
</dbReference>
<dbReference type="PANTHER" id="PTHR30204:SF67">
    <property type="entry name" value="HTH-TYPE TRANSCRIPTIONAL REGULATOR MLRA-RELATED"/>
    <property type="match status" value="1"/>
</dbReference>
<evidence type="ECO:0000259" key="5">
    <source>
        <dbReference type="PROSITE" id="PS51332"/>
    </source>
</evidence>
<sequence length="321" mass="35065">MKALSPTSLPVAAPPSARWSIADVERETGIGKDTLRVWERRYGFPLPWRDEHGERLYDDEQLQRLRLIRRLLDAGLRPGRVVGLPLAALNAVAASSPVGAGPAAAGDELARWMDWVRRDQTAQLRAALSGALRTHGLAHTVESVIAPLCVEVGHAWLRGDIGVYQEHWFTEVVQTTLRAAIARLDKASAAAPRAPRVLLTTTPGEQHQLGLLMVECFLALEGCERVSLGVSTPLAEIVDAAQRTHADVVALSFSAQASRRDMIDAVTQLRARLAAPVELWLGGAAAQHRWRGGLPPGVVRMRQAAEVVAQVRAWRQRHARV</sequence>
<dbReference type="Gene3D" id="1.10.1660.10">
    <property type="match status" value="1"/>
</dbReference>
<evidence type="ECO:0000313" key="6">
    <source>
        <dbReference type="EMBL" id="TSE29230.1"/>
    </source>
</evidence>
<dbReference type="Proteomes" id="UP000318294">
    <property type="component" value="Unassembled WGS sequence"/>
</dbReference>
<dbReference type="PROSITE" id="PS50937">
    <property type="entry name" value="HTH_MERR_2"/>
    <property type="match status" value="1"/>
</dbReference>
<feature type="domain" description="B12-binding" evidence="5">
    <location>
        <begin position="194"/>
        <end position="321"/>
    </location>
</feature>
<keyword evidence="1" id="KW-0805">Transcription regulation</keyword>
<dbReference type="InterPro" id="IPR003759">
    <property type="entry name" value="Cbl-bd_cap"/>
</dbReference>
<name>A0A554X081_9BURK</name>
<dbReference type="SUPFAM" id="SSF52242">
    <property type="entry name" value="Cobalamin (vitamin B12)-binding domain"/>
    <property type="match status" value="1"/>
</dbReference>
<keyword evidence="7" id="KW-1185">Reference proteome</keyword>
<protein>
    <submittedName>
        <fullName evidence="6">HTH-type transcriptional repressor CarH</fullName>
    </submittedName>
</protein>
<gene>
    <name evidence="6" type="primary">carH</name>
    <name evidence="6" type="ORF">Tchar_02603</name>
</gene>
<organism evidence="6 7">
    <name type="scientific">Tepidimonas charontis</name>
    <dbReference type="NCBI Taxonomy" id="2267262"/>
    <lineage>
        <taxon>Bacteria</taxon>
        <taxon>Pseudomonadati</taxon>
        <taxon>Pseudomonadota</taxon>
        <taxon>Betaproteobacteria</taxon>
        <taxon>Burkholderiales</taxon>
        <taxon>Tepidimonas</taxon>
    </lineage>
</organism>
<dbReference type="PROSITE" id="PS51332">
    <property type="entry name" value="B12_BINDING"/>
    <property type="match status" value="1"/>
</dbReference>
<dbReference type="Pfam" id="PF02310">
    <property type="entry name" value="B12-binding"/>
    <property type="match status" value="1"/>
</dbReference>
<keyword evidence="2" id="KW-0238">DNA-binding</keyword>
<dbReference type="GO" id="GO:0003700">
    <property type="term" value="F:DNA-binding transcription factor activity"/>
    <property type="evidence" value="ECO:0007669"/>
    <property type="project" value="InterPro"/>
</dbReference>
<proteinExistence type="predicted"/>
<dbReference type="InterPro" id="IPR006158">
    <property type="entry name" value="Cobalamin-bd"/>
</dbReference>
<dbReference type="OrthoDB" id="9800334at2"/>
<dbReference type="SUPFAM" id="SSF46955">
    <property type="entry name" value="Putative DNA-binding domain"/>
    <property type="match status" value="1"/>
</dbReference>
<feature type="domain" description="HTH merR-type" evidence="4">
    <location>
        <begin position="18"/>
        <end position="76"/>
    </location>
</feature>
<dbReference type="InterPro" id="IPR009061">
    <property type="entry name" value="DNA-bd_dom_put_sf"/>
</dbReference>
<reference evidence="6 7" key="1">
    <citation type="submission" date="2019-07" db="EMBL/GenBank/DDBJ databases">
        <title>Tepidimonas charontis SPSP-6 draft genome.</title>
        <authorList>
            <person name="Da Costa M.S."/>
            <person name="Froufe H.J.C."/>
            <person name="Egas C."/>
            <person name="Albuquerque L."/>
        </authorList>
    </citation>
    <scope>NUCLEOTIDE SEQUENCE [LARGE SCALE GENOMIC DNA]</scope>
    <source>
        <strain evidence="6 7">SPSP-6</strain>
    </source>
</reference>
<dbReference type="InterPro" id="IPR036594">
    <property type="entry name" value="Meth_synthase_dom"/>
</dbReference>
<keyword evidence="3" id="KW-0804">Transcription</keyword>
<accession>A0A554X081</accession>
<comment type="caution">
    <text evidence="6">The sequence shown here is derived from an EMBL/GenBank/DDBJ whole genome shotgun (WGS) entry which is preliminary data.</text>
</comment>